<dbReference type="GO" id="GO:0008270">
    <property type="term" value="F:zinc ion binding"/>
    <property type="evidence" value="ECO:0007669"/>
    <property type="project" value="UniProtKB-UniRule"/>
</dbReference>
<evidence type="ECO:0000256" key="7">
    <source>
        <dbReference type="HAMAP-Rule" id="MF_00009"/>
    </source>
</evidence>
<dbReference type="EMBL" id="LCEK01000015">
    <property type="protein sequence ID" value="KKS72006.1"/>
    <property type="molecule type" value="Genomic_DNA"/>
</dbReference>
<dbReference type="InterPro" id="IPR002036">
    <property type="entry name" value="YbeY"/>
</dbReference>
<dbReference type="Proteomes" id="UP000033867">
    <property type="component" value="Unassembled WGS sequence"/>
</dbReference>
<dbReference type="Pfam" id="PF02130">
    <property type="entry name" value="YbeY"/>
    <property type="match status" value="1"/>
</dbReference>
<comment type="similarity">
    <text evidence="1 7">Belongs to the endoribonuclease YbeY family.</text>
</comment>
<dbReference type="InterPro" id="IPR023091">
    <property type="entry name" value="MetalPrtase_cat_dom_sf_prd"/>
</dbReference>
<feature type="binding site" evidence="7">
    <location>
        <position position="121"/>
    </location>
    <ligand>
        <name>Zn(2+)</name>
        <dbReference type="ChEBI" id="CHEBI:29105"/>
        <note>catalytic</note>
    </ligand>
</feature>
<keyword evidence="4 7" id="KW-0255">Endonuclease</keyword>
<keyword evidence="7" id="KW-0963">Cytoplasm</keyword>
<keyword evidence="7" id="KW-0698">rRNA processing</keyword>
<keyword evidence="6 7" id="KW-0862">Zinc</keyword>
<comment type="subcellular location">
    <subcellularLocation>
        <location evidence="7">Cytoplasm</location>
    </subcellularLocation>
</comment>
<dbReference type="GO" id="GO:0005737">
    <property type="term" value="C:cytoplasm"/>
    <property type="evidence" value="ECO:0007669"/>
    <property type="project" value="UniProtKB-SubCell"/>
</dbReference>
<comment type="function">
    <text evidence="7">Single strand-specific metallo-endoribonuclease involved in late-stage 70S ribosome quality control and in maturation of the 3' terminus of the 16S rRNA.</text>
</comment>
<dbReference type="GO" id="GO:0004222">
    <property type="term" value="F:metalloendopeptidase activity"/>
    <property type="evidence" value="ECO:0007669"/>
    <property type="project" value="InterPro"/>
</dbReference>
<evidence type="ECO:0000256" key="5">
    <source>
        <dbReference type="ARBA" id="ARBA00022801"/>
    </source>
</evidence>
<dbReference type="SUPFAM" id="SSF55486">
    <property type="entry name" value="Metalloproteases ('zincins'), catalytic domain"/>
    <property type="match status" value="1"/>
</dbReference>
<evidence type="ECO:0000256" key="3">
    <source>
        <dbReference type="ARBA" id="ARBA00022723"/>
    </source>
</evidence>
<dbReference type="PANTHER" id="PTHR46986:SF1">
    <property type="entry name" value="ENDORIBONUCLEASE YBEY, CHLOROPLASTIC"/>
    <property type="match status" value="1"/>
</dbReference>
<dbReference type="HAMAP" id="MF_00009">
    <property type="entry name" value="Endoribonucl_YbeY"/>
    <property type="match status" value="1"/>
</dbReference>
<feature type="binding site" evidence="7">
    <location>
        <position position="111"/>
    </location>
    <ligand>
        <name>Zn(2+)</name>
        <dbReference type="ChEBI" id="CHEBI:29105"/>
        <note>catalytic</note>
    </ligand>
</feature>
<accession>A0A0G1DME2</accession>
<evidence type="ECO:0000256" key="1">
    <source>
        <dbReference type="ARBA" id="ARBA00010875"/>
    </source>
</evidence>
<evidence type="ECO:0000256" key="6">
    <source>
        <dbReference type="ARBA" id="ARBA00022833"/>
    </source>
</evidence>
<evidence type="ECO:0000256" key="2">
    <source>
        <dbReference type="ARBA" id="ARBA00022722"/>
    </source>
</evidence>
<dbReference type="AlphaFoldDB" id="A0A0G1DME2"/>
<evidence type="ECO:0000313" key="9">
    <source>
        <dbReference type="Proteomes" id="UP000033867"/>
    </source>
</evidence>
<dbReference type="GO" id="GO:0004521">
    <property type="term" value="F:RNA endonuclease activity"/>
    <property type="evidence" value="ECO:0007669"/>
    <property type="project" value="UniProtKB-UniRule"/>
</dbReference>
<keyword evidence="5 7" id="KW-0378">Hydrolase</keyword>
<name>A0A0G1DME2_9BACT</name>
<dbReference type="NCBIfam" id="TIGR00043">
    <property type="entry name" value="rRNA maturation RNase YbeY"/>
    <property type="match status" value="1"/>
</dbReference>
<reference evidence="8 9" key="1">
    <citation type="journal article" date="2015" name="Nature">
        <title>rRNA introns, odd ribosomes, and small enigmatic genomes across a large radiation of phyla.</title>
        <authorList>
            <person name="Brown C.T."/>
            <person name="Hug L.A."/>
            <person name="Thomas B.C."/>
            <person name="Sharon I."/>
            <person name="Castelle C.J."/>
            <person name="Singh A."/>
            <person name="Wilkins M.J."/>
            <person name="Williams K.H."/>
            <person name="Banfield J.F."/>
        </authorList>
    </citation>
    <scope>NUCLEOTIDE SEQUENCE [LARGE SCALE GENOMIC DNA]</scope>
</reference>
<protein>
    <recommendedName>
        <fullName evidence="7">Endoribonuclease YbeY</fullName>
        <ecNumber evidence="7">3.1.-.-</ecNumber>
    </recommendedName>
</protein>
<organism evidence="8 9">
    <name type="scientific">Candidatus Magasanikbacteria bacterium GW2011_GWE2_42_7</name>
    <dbReference type="NCBI Taxonomy" id="1619052"/>
    <lineage>
        <taxon>Bacteria</taxon>
        <taxon>Candidatus Magasanikiibacteriota</taxon>
    </lineage>
</organism>
<dbReference type="Gene3D" id="3.40.390.30">
    <property type="entry name" value="Metalloproteases ('zincins'), catalytic domain"/>
    <property type="match status" value="1"/>
</dbReference>
<gene>
    <name evidence="7" type="primary">ybeY</name>
    <name evidence="8" type="ORF">UV42_C0015G0009</name>
</gene>
<comment type="caution">
    <text evidence="8">The sequence shown here is derived from an EMBL/GenBank/DDBJ whole genome shotgun (WGS) entry which is preliminary data.</text>
</comment>
<dbReference type="PATRIC" id="fig|1619052.3.peg.390"/>
<feature type="binding site" evidence="7">
    <location>
        <position position="115"/>
    </location>
    <ligand>
        <name>Zn(2+)</name>
        <dbReference type="ChEBI" id="CHEBI:29105"/>
        <note>catalytic</note>
    </ligand>
</feature>
<keyword evidence="2 7" id="KW-0540">Nuclease</keyword>
<evidence type="ECO:0000256" key="4">
    <source>
        <dbReference type="ARBA" id="ARBA00022759"/>
    </source>
</evidence>
<dbReference type="PANTHER" id="PTHR46986">
    <property type="entry name" value="ENDORIBONUCLEASE YBEY, CHLOROPLASTIC"/>
    <property type="match status" value="1"/>
</dbReference>
<keyword evidence="7" id="KW-0690">Ribosome biogenesis</keyword>
<comment type="cofactor">
    <cofactor evidence="7">
        <name>Zn(2+)</name>
        <dbReference type="ChEBI" id="CHEBI:29105"/>
    </cofactor>
    <text evidence="7">Binds 1 zinc ion.</text>
</comment>
<dbReference type="GO" id="GO:0006364">
    <property type="term" value="P:rRNA processing"/>
    <property type="evidence" value="ECO:0007669"/>
    <property type="project" value="UniProtKB-UniRule"/>
</dbReference>
<evidence type="ECO:0000313" key="8">
    <source>
        <dbReference type="EMBL" id="KKS72006.1"/>
    </source>
</evidence>
<keyword evidence="3 7" id="KW-0479">Metal-binding</keyword>
<sequence length="143" mass="16570">MSCNFYTTVSKIGVSQTYIRKTVDTTLNMIDHVSREVSVHCVGEQRMRTLNREFRDIDRPTDVLSFPTEDTFSGETQTDSGDIFLCPKYIAKQAKRFGTTYKEECTRMLIHGVLHLHGYDHVKKKDAEDMFRVQEKILDIILS</sequence>
<proteinExistence type="inferred from homology"/>
<dbReference type="EC" id="3.1.-.-" evidence="7"/>